<dbReference type="Proteomes" id="UP001143480">
    <property type="component" value="Unassembled WGS sequence"/>
</dbReference>
<comment type="similarity">
    <text evidence="2">Belongs to the TMEM175 family.</text>
</comment>
<sequence>MFFSDAVVAIAITLLALELPVPEGRTDAEFLHRAAELRGDYAAFLISFAVVGTQWFVHNRLLAGVTSIGGRLPQWNLLWLLTIVATPFVTRVLTADGAFAARFATYAATQALSGMFLWLMLRSVVRADLLDPGVADRTMAAAQRRLVAMTVAFLISIPVALVTHWAYLCWIAVPLAARGGALAARLRAAPGPARWRRRSARWRRDATE</sequence>
<evidence type="ECO:0000256" key="6">
    <source>
        <dbReference type="ARBA" id="ARBA00022826"/>
    </source>
</evidence>
<keyword evidence="5 13" id="KW-0812">Transmembrane</keyword>
<feature type="transmembrane region" description="Helical" evidence="13">
    <location>
        <begin position="99"/>
        <end position="121"/>
    </location>
</feature>
<keyword evidence="9" id="KW-0406">Ion transport</keyword>
<dbReference type="InterPro" id="IPR010617">
    <property type="entry name" value="TMEM175-like"/>
</dbReference>
<dbReference type="GO" id="GO:0016020">
    <property type="term" value="C:membrane"/>
    <property type="evidence" value="ECO:0007669"/>
    <property type="project" value="UniProtKB-SubCell"/>
</dbReference>
<keyword evidence="6" id="KW-0631">Potassium channel</keyword>
<keyword evidence="3" id="KW-0813">Transport</keyword>
<dbReference type="EMBL" id="BSFP01000129">
    <property type="protein sequence ID" value="GLL08164.1"/>
    <property type="molecule type" value="Genomic_DNA"/>
</dbReference>
<evidence type="ECO:0000256" key="12">
    <source>
        <dbReference type="ARBA" id="ARBA00034430"/>
    </source>
</evidence>
<comment type="subcellular location">
    <subcellularLocation>
        <location evidence="1">Membrane</location>
        <topology evidence="1">Multi-pass membrane protein</topology>
    </subcellularLocation>
</comment>
<accession>A0A9W6KWV7</accession>
<feature type="transmembrane region" description="Helical" evidence="13">
    <location>
        <begin position="146"/>
        <end position="168"/>
    </location>
</feature>
<dbReference type="AlphaFoldDB" id="A0A9W6KWV7"/>
<keyword evidence="11" id="KW-0407">Ion channel</keyword>
<evidence type="ECO:0000256" key="7">
    <source>
        <dbReference type="ARBA" id="ARBA00022958"/>
    </source>
</evidence>
<feature type="transmembrane region" description="Helical" evidence="13">
    <location>
        <begin position="75"/>
        <end position="93"/>
    </location>
</feature>
<dbReference type="GO" id="GO:0005267">
    <property type="term" value="F:potassium channel activity"/>
    <property type="evidence" value="ECO:0007669"/>
    <property type="project" value="UniProtKB-KW"/>
</dbReference>
<evidence type="ECO:0000256" key="11">
    <source>
        <dbReference type="ARBA" id="ARBA00023303"/>
    </source>
</evidence>
<evidence type="ECO:0000256" key="8">
    <source>
        <dbReference type="ARBA" id="ARBA00022989"/>
    </source>
</evidence>
<evidence type="ECO:0000256" key="1">
    <source>
        <dbReference type="ARBA" id="ARBA00004141"/>
    </source>
</evidence>
<keyword evidence="4" id="KW-0633">Potassium transport</keyword>
<comment type="caution">
    <text evidence="14">The sequence shown here is derived from an EMBL/GenBank/DDBJ whole genome shotgun (WGS) entry which is preliminary data.</text>
</comment>
<reference evidence="14" key="1">
    <citation type="journal article" date="2014" name="Int. J. Syst. Evol. Microbiol.">
        <title>Complete genome sequence of Corynebacterium casei LMG S-19264T (=DSM 44701T), isolated from a smear-ripened cheese.</title>
        <authorList>
            <consortium name="US DOE Joint Genome Institute (JGI-PGF)"/>
            <person name="Walter F."/>
            <person name="Albersmeier A."/>
            <person name="Kalinowski J."/>
            <person name="Ruckert C."/>
        </authorList>
    </citation>
    <scope>NUCLEOTIDE SEQUENCE</scope>
    <source>
        <strain evidence="14">VKM Ac-1321</strain>
    </source>
</reference>
<keyword evidence="10 13" id="KW-0472">Membrane</keyword>
<evidence type="ECO:0000256" key="2">
    <source>
        <dbReference type="ARBA" id="ARBA00006920"/>
    </source>
</evidence>
<dbReference type="GO" id="GO:0015252">
    <property type="term" value="F:proton channel activity"/>
    <property type="evidence" value="ECO:0007669"/>
    <property type="project" value="InterPro"/>
</dbReference>
<evidence type="ECO:0000256" key="3">
    <source>
        <dbReference type="ARBA" id="ARBA00022448"/>
    </source>
</evidence>
<name>A0A9W6KWV7_9ACTN</name>
<feature type="transmembrane region" description="Helical" evidence="13">
    <location>
        <begin position="41"/>
        <end position="63"/>
    </location>
</feature>
<evidence type="ECO:0000256" key="5">
    <source>
        <dbReference type="ARBA" id="ARBA00022692"/>
    </source>
</evidence>
<comment type="catalytic activity">
    <reaction evidence="12">
        <text>K(+)(in) = K(+)(out)</text>
        <dbReference type="Rhea" id="RHEA:29463"/>
        <dbReference type="ChEBI" id="CHEBI:29103"/>
    </reaction>
</comment>
<dbReference type="Pfam" id="PF06736">
    <property type="entry name" value="TMEM175"/>
    <property type="match status" value="1"/>
</dbReference>
<protein>
    <submittedName>
        <fullName evidence="14">DUF1211 domain-containing membrane protein</fullName>
    </submittedName>
</protein>
<keyword evidence="8 13" id="KW-1133">Transmembrane helix</keyword>
<keyword evidence="15" id="KW-1185">Reference proteome</keyword>
<evidence type="ECO:0000256" key="9">
    <source>
        <dbReference type="ARBA" id="ARBA00023065"/>
    </source>
</evidence>
<organism evidence="14 15">
    <name type="scientific">Dactylosporangium matsuzakiense</name>
    <dbReference type="NCBI Taxonomy" id="53360"/>
    <lineage>
        <taxon>Bacteria</taxon>
        <taxon>Bacillati</taxon>
        <taxon>Actinomycetota</taxon>
        <taxon>Actinomycetes</taxon>
        <taxon>Micromonosporales</taxon>
        <taxon>Micromonosporaceae</taxon>
        <taxon>Dactylosporangium</taxon>
    </lineage>
</organism>
<reference evidence="14" key="2">
    <citation type="submission" date="2023-01" db="EMBL/GenBank/DDBJ databases">
        <authorList>
            <person name="Sun Q."/>
            <person name="Evtushenko L."/>
        </authorList>
    </citation>
    <scope>NUCLEOTIDE SEQUENCE</scope>
    <source>
        <strain evidence="14">VKM Ac-1321</strain>
    </source>
</reference>
<evidence type="ECO:0000256" key="10">
    <source>
        <dbReference type="ARBA" id="ARBA00023136"/>
    </source>
</evidence>
<evidence type="ECO:0000313" key="14">
    <source>
        <dbReference type="EMBL" id="GLL08164.1"/>
    </source>
</evidence>
<keyword evidence="7" id="KW-0630">Potassium</keyword>
<proteinExistence type="inferred from homology"/>
<evidence type="ECO:0000256" key="4">
    <source>
        <dbReference type="ARBA" id="ARBA00022538"/>
    </source>
</evidence>
<gene>
    <name evidence="14" type="ORF">GCM10017581_099240</name>
</gene>
<evidence type="ECO:0000313" key="15">
    <source>
        <dbReference type="Proteomes" id="UP001143480"/>
    </source>
</evidence>
<evidence type="ECO:0000256" key="13">
    <source>
        <dbReference type="SAM" id="Phobius"/>
    </source>
</evidence>